<evidence type="ECO:0000313" key="2">
    <source>
        <dbReference type="Proteomes" id="UP001595533"/>
    </source>
</evidence>
<dbReference type="InterPro" id="IPR006311">
    <property type="entry name" value="TAT_signal"/>
</dbReference>
<name>A0ABV7J4K1_9GAMM</name>
<protein>
    <submittedName>
        <fullName evidence="1">DUF1501 domain-containing protein</fullName>
    </submittedName>
</protein>
<proteinExistence type="predicted"/>
<sequence length="442" mass="48154">MKKMNRRKFLKGSGLVSVAGLGGLQLGFANSLVRGGSGGSGRDLLVYVFLNGGMDGLNMVPPRSGNDYVEYSTTLRPTLHIPNTESLPLNGQNAFGMHPSATGLASLFNSNKMAIVHATGLVVPNRSHFEATRFMELGSQSVTTLGTGWLTRYFNSSLHTPDDAVMPSIVPSYNNTDAVLGDPTALVMANPQEFSLSDGHWAWTDEMQDILGEIYTNPNTLEQLVGSQTLNASSIIQSIDWDNYVPGNNAQYPDGFLGQQLRTVAQLYKNDVNLEVAYVPTGGWDTHTGQGTGTTGQFADLTSELSAGLHALYQDLTASHNGRFTIIVQSEFGRRAYENSDNSTDHGYGNPMFVIGDHVNGGFYGQFPGLAPNQLYEGDDVEATVDFRDVVSEVLLKRQHNRFLGYIFPGYNDYTPLGLVNGVELNPVYEENYDPLFTGTFD</sequence>
<dbReference type="InterPro" id="IPR010869">
    <property type="entry name" value="DUF1501"/>
</dbReference>
<dbReference type="RefSeq" id="WP_157892624.1">
    <property type="nucleotide sequence ID" value="NZ_JBHRTS010000001.1"/>
</dbReference>
<evidence type="ECO:0000313" key="1">
    <source>
        <dbReference type="EMBL" id="MFC3193005.1"/>
    </source>
</evidence>
<dbReference type="Proteomes" id="UP001595533">
    <property type="component" value="Unassembled WGS sequence"/>
</dbReference>
<dbReference type="EMBL" id="JBHRTS010000001">
    <property type="protein sequence ID" value="MFC3193005.1"/>
    <property type="molecule type" value="Genomic_DNA"/>
</dbReference>
<dbReference type="PANTHER" id="PTHR43737:SF1">
    <property type="entry name" value="DUF1501 DOMAIN-CONTAINING PROTEIN"/>
    <property type="match status" value="1"/>
</dbReference>
<gene>
    <name evidence="1" type="ORF">ACFODZ_02005</name>
</gene>
<organism evidence="1 2">
    <name type="scientific">Marinicella sediminis</name>
    <dbReference type="NCBI Taxonomy" id="1792834"/>
    <lineage>
        <taxon>Bacteria</taxon>
        <taxon>Pseudomonadati</taxon>
        <taxon>Pseudomonadota</taxon>
        <taxon>Gammaproteobacteria</taxon>
        <taxon>Lysobacterales</taxon>
        <taxon>Marinicellaceae</taxon>
        <taxon>Marinicella</taxon>
    </lineage>
</organism>
<reference evidence="2" key="1">
    <citation type="journal article" date="2019" name="Int. J. Syst. Evol. Microbiol.">
        <title>The Global Catalogue of Microorganisms (GCM) 10K type strain sequencing project: providing services to taxonomists for standard genome sequencing and annotation.</title>
        <authorList>
            <consortium name="The Broad Institute Genomics Platform"/>
            <consortium name="The Broad Institute Genome Sequencing Center for Infectious Disease"/>
            <person name="Wu L."/>
            <person name="Ma J."/>
        </authorList>
    </citation>
    <scope>NUCLEOTIDE SEQUENCE [LARGE SCALE GENOMIC DNA]</scope>
    <source>
        <strain evidence="2">KCTC 42953</strain>
    </source>
</reference>
<comment type="caution">
    <text evidence="1">The sequence shown here is derived from an EMBL/GenBank/DDBJ whole genome shotgun (WGS) entry which is preliminary data.</text>
</comment>
<keyword evidence="2" id="KW-1185">Reference proteome</keyword>
<dbReference type="Pfam" id="PF07394">
    <property type="entry name" value="DUF1501"/>
    <property type="match status" value="1"/>
</dbReference>
<dbReference type="PROSITE" id="PS51318">
    <property type="entry name" value="TAT"/>
    <property type="match status" value="1"/>
</dbReference>
<dbReference type="PANTHER" id="PTHR43737">
    <property type="entry name" value="BLL7424 PROTEIN"/>
    <property type="match status" value="1"/>
</dbReference>
<accession>A0ABV7J4K1</accession>